<proteinExistence type="predicted"/>
<name>A0A3B0XCI3_9ZZZZ</name>
<reference evidence="1" key="1">
    <citation type="submission" date="2018-06" db="EMBL/GenBank/DDBJ databases">
        <authorList>
            <person name="Zhirakovskaya E."/>
        </authorList>
    </citation>
    <scope>NUCLEOTIDE SEQUENCE</scope>
</reference>
<protein>
    <submittedName>
        <fullName evidence="1">Uncharacterized protein</fullName>
    </submittedName>
</protein>
<gene>
    <name evidence="1" type="ORF">MNBD_GAMMA10-3345</name>
</gene>
<dbReference type="EMBL" id="UOFJ01000059">
    <property type="protein sequence ID" value="VAW62043.1"/>
    <property type="molecule type" value="Genomic_DNA"/>
</dbReference>
<organism evidence="1">
    <name type="scientific">hydrothermal vent metagenome</name>
    <dbReference type="NCBI Taxonomy" id="652676"/>
    <lineage>
        <taxon>unclassified sequences</taxon>
        <taxon>metagenomes</taxon>
        <taxon>ecological metagenomes</taxon>
    </lineage>
</organism>
<accession>A0A3B0XCI3</accession>
<evidence type="ECO:0000313" key="1">
    <source>
        <dbReference type="EMBL" id="VAW62043.1"/>
    </source>
</evidence>
<dbReference type="AlphaFoldDB" id="A0A3B0XCI3"/>
<sequence length="84" mass="10228">MGEPHVLESIRDCVRRCKGYSIRIEKEVVYYLYHMYTLDFDFDQNDNEWAKQILQQKNLPVQVRLDKINQHFRAQAMHSNRLSR</sequence>